<dbReference type="Proteomes" id="UP000245680">
    <property type="component" value="Unassembled WGS sequence"/>
</dbReference>
<dbReference type="PANTHER" id="PTHR30329:SF21">
    <property type="entry name" value="LIPOPROTEIN YIAD-RELATED"/>
    <property type="match status" value="1"/>
</dbReference>
<name>A0A2V2LFJ5_9RHOB</name>
<reference evidence="8 9" key="1">
    <citation type="submission" date="2018-05" db="EMBL/GenBank/DDBJ databases">
        <title>Rhodobacteraceae gen. nov., sp. nov. isolated from sea water.</title>
        <authorList>
            <person name="Ren Y."/>
        </authorList>
    </citation>
    <scope>NUCLEOTIDE SEQUENCE [LARGE SCALE GENOMIC DNA]</scope>
    <source>
        <strain evidence="8 9">TG-679</strain>
    </source>
</reference>
<dbReference type="Gene3D" id="3.40.1520.20">
    <property type="match status" value="1"/>
</dbReference>
<dbReference type="EMBL" id="QGKU01000004">
    <property type="protein sequence ID" value="PWR04408.1"/>
    <property type="molecule type" value="Genomic_DNA"/>
</dbReference>
<dbReference type="GO" id="GO:0009279">
    <property type="term" value="C:cell outer membrane"/>
    <property type="evidence" value="ECO:0007669"/>
    <property type="project" value="UniProtKB-SubCell"/>
</dbReference>
<keyword evidence="2 4" id="KW-0472">Membrane</keyword>
<evidence type="ECO:0000256" key="4">
    <source>
        <dbReference type="PROSITE-ProRule" id="PRU00473"/>
    </source>
</evidence>
<evidence type="ECO:0000256" key="1">
    <source>
        <dbReference type="ARBA" id="ARBA00004442"/>
    </source>
</evidence>
<accession>A0A2V2LFJ5</accession>
<feature type="compositionally biased region" description="Basic and acidic residues" evidence="5">
    <location>
        <begin position="591"/>
        <end position="604"/>
    </location>
</feature>
<keyword evidence="6" id="KW-0732">Signal</keyword>
<evidence type="ECO:0000313" key="9">
    <source>
        <dbReference type="Proteomes" id="UP000245680"/>
    </source>
</evidence>
<dbReference type="PRINTS" id="PR01021">
    <property type="entry name" value="OMPADOMAIN"/>
</dbReference>
<evidence type="ECO:0000259" key="7">
    <source>
        <dbReference type="PROSITE" id="PS51123"/>
    </source>
</evidence>
<keyword evidence="9" id="KW-1185">Reference proteome</keyword>
<dbReference type="Pfam" id="PF00691">
    <property type="entry name" value="OmpA"/>
    <property type="match status" value="1"/>
</dbReference>
<feature type="region of interest" description="Disordered" evidence="5">
    <location>
        <begin position="581"/>
        <end position="639"/>
    </location>
</feature>
<evidence type="ECO:0000313" key="8">
    <source>
        <dbReference type="EMBL" id="PWR04408.1"/>
    </source>
</evidence>
<dbReference type="AlphaFoldDB" id="A0A2V2LFJ5"/>
<feature type="signal peptide" evidence="6">
    <location>
        <begin position="1"/>
        <end position="20"/>
    </location>
</feature>
<dbReference type="InterPro" id="IPR036737">
    <property type="entry name" value="OmpA-like_sf"/>
</dbReference>
<feature type="chain" id="PRO_5015847610" description="OmpA-like domain-containing protein" evidence="6">
    <location>
        <begin position="21"/>
        <end position="639"/>
    </location>
</feature>
<evidence type="ECO:0000256" key="3">
    <source>
        <dbReference type="ARBA" id="ARBA00023237"/>
    </source>
</evidence>
<dbReference type="OrthoDB" id="5525824at2"/>
<dbReference type="SUPFAM" id="SSF103088">
    <property type="entry name" value="OmpA-like"/>
    <property type="match status" value="1"/>
</dbReference>
<sequence length="639" mass="66204">MRSTLKPVLRLLALCAGAGASVWVAMTAADLIEARNRDSIAQALLEQGYDWAVVQTDGLTATLSGTAPDEAARFRALRAASDRINPVNLRDAMTVALPADVPAPEFRMELLRTGDRLTVLGLLPGGLDAEDALQARVAAQAGGLDLSSLVTASADSAPDGWSAGLDKAIVAADALRDARVVLTPDALSVTGLAPDQAAATDLEMALREGLPPGMALTLDLSVPLPVLSPFVTRFRLADGVAGFDACAASGPEGAALIRSAAVAAGLDPDAPACVLAHGAPDTSWDRVAAEAITALHGMGNGTVTLSDLTVTLSPGAGVRAAAIEAARDRLETTLPDGYRLVLPAAPEGDASNTQATAPVFSATRSPEGLVQLRGPLPHAQAETMVGSFASARFDESRLTTALRRRSDLPDGWSLRVLAGLDAFSALDAGRLNVTPAMILLSGVTGTPGLSSELAARLTSALGPSAAIKLDITYREALDPVAALPTPEECLARIRAIQDRNKITFAPGSVELDSTALSIVRRIAEVLRECDGVAMVIGGHTDSQGRAEMNESLSQARADAVLNALIGERVLVGSLSAIGYGEDMPVADNETEDGREANRRIDFELRFPLQGPPAPPKADGTPPEDATTNPEEETPRNGQD</sequence>
<dbReference type="InterPro" id="IPR006664">
    <property type="entry name" value="OMP_bac"/>
</dbReference>
<dbReference type="RefSeq" id="WP_109810003.1">
    <property type="nucleotide sequence ID" value="NZ_QGKU01000004.1"/>
</dbReference>
<dbReference type="InterPro" id="IPR050330">
    <property type="entry name" value="Bact_OuterMem_StrucFunc"/>
</dbReference>
<evidence type="ECO:0000256" key="6">
    <source>
        <dbReference type="SAM" id="SignalP"/>
    </source>
</evidence>
<comment type="subcellular location">
    <subcellularLocation>
        <location evidence="1">Cell outer membrane</location>
    </subcellularLocation>
</comment>
<dbReference type="PANTHER" id="PTHR30329">
    <property type="entry name" value="STATOR ELEMENT OF FLAGELLAR MOTOR COMPLEX"/>
    <property type="match status" value="1"/>
</dbReference>
<dbReference type="PROSITE" id="PS51123">
    <property type="entry name" value="OMPA_2"/>
    <property type="match status" value="1"/>
</dbReference>
<dbReference type="Gene3D" id="3.30.1330.60">
    <property type="entry name" value="OmpA-like domain"/>
    <property type="match status" value="1"/>
</dbReference>
<proteinExistence type="predicted"/>
<comment type="caution">
    <text evidence="8">The sequence shown here is derived from an EMBL/GenBank/DDBJ whole genome shotgun (WGS) entry which is preliminary data.</text>
</comment>
<dbReference type="InterPro" id="IPR006665">
    <property type="entry name" value="OmpA-like"/>
</dbReference>
<evidence type="ECO:0000256" key="2">
    <source>
        <dbReference type="ARBA" id="ARBA00023136"/>
    </source>
</evidence>
<dbReference type="CDD" id="cd07185">
    <property type="entry name" value="OmpA_C-like"/>
    <property type="match status" value="1"/>
</dbReference>
<feature type="domain" description="OmpA-like" evidence="7">
    <location>
        <begin position="491"/>
        <end position="608"/>
    </location>
</feature>
<keyword evidence="3" id="KW-0998">Cell outer membrane</keyword>
<gene>
    <name evidence="8" type="ORF">DKT77_01650</name>
</gene>
<protein>
    <recommendedName>
        <fullName evidence="7">OmpA-like domain-containing protein</fullName>
    </recommendedName>
</protein>
<organism evidence="8 9">
    <name type="scientific">Meridianimarinicoccus roseus</name>
    <dbReference type="NCBI Taxonomy" id="2072018"/>
    <lineage>
        <taxon>Bacteria</taxon>
        <taxon>Pseudomonadati</taxon>
        <taxon>Pseudomonadota</taxon>
        <taxon>Alphaproteobacteria</taxon>
        <taxon>Rhodobacterales</taxon>
        <taxon>Paracoccaceae</taxon>
        <taxon>Meridianimarinicoccus</taxon>
    </lineage>
</organism>
<evidence type="ECO:0000256" key="5">
    <source>
        <dbReference type="SAM" id="MobiDB-lite"/>
    </source>
</evidence>